<evidence type="ECO:0000313" key="1">
    <source>
        <dbReference type="EMBL" id="OXC22914.1"/>
    </source>
</evidence>
<organism evidence="1 2">
    <name type="scientific">Lactobacillus crispatus</name>
    <dbReference type="NCBI Taxonomy" id="47770"/>
    <lineage>
        <taxon>Bacteria</taxon>
        <taxon>Bacillati</taxon>
        <taxon>Bacillota</taxon>
        <taxon>Bacilli</taxon>
        <taxon>Lactobacillales</taxon>
        <taxon>Lactobacillaceae</taxon>
        <taxon>Lactobacillus</taxon>
    </lineage>
</organism>
<accession>A0A226SD61</accession>
<evidence type="ECO:0000313" key="2">
    <source>
        <dbReference type="Proteomes" id="UP000198437"/>
    </source>
</evidence>
<gene>
    <name evidence="1" type="ORF">AYP82_08660</name>
</gene>
<proteinExistence type="predicted"/>
<comment type="caution">
    <text evidence="1">The sequence shown here is derived from an EMBL/GenBank/DDBJ whole genome shotgun (WGS) entry which is preliminary data.</text>
</comment>
<protein>
    <submittedName>
        <fullName evidence="1">Uncharacterized protein</fullName>
    </submittedName>
</protein>
<dbReference type="Proteomes" id="UP000198437">
    <property type="component" value="Unassembled WGS sequence"/>
</dbReference>
<sequence>MQFKIKMGVPQMIQLWQKLQAEYRSGSINKNNAILYKKWGKALKVLSEDPRYPGLHTHEISSLSNRYGMKVWQSYLENKNSEARRIFWVYGPNQEDITIIGLDPHPESSKNGAYDRIELSKLPK</sequence>
<name>A0A226SD61_9LACO</name>
<dbReference type="RefSeq" id="WP_089146120.1">
    <property type="nucleotide sequence ID" value="NZ_LYQV01000011.1"/>
</dbReference>
<dbReference type="AlphaFoldDB" id="A0A226SD61"/>
<reference evidence="1 2" key="1">
    <citation type="submission" date="2016-05" db="EMBL/GenBank/DDBJ databases">
        <authorList>
            <person name="Johnson T.J."/>
            <person name="Youmans B.P."/>
            <person name="Case K.A."/>
        </authorList>
    </citation>
    <scope>NUCLEOTIDE SEQUENCE [LARGE SCALE GENOMIC DNA]</scope>
    <source>
        <strain evidence="1 2">UMNLC6</strain>
    </source>
</reference>
<dbReference type="EMBL" id="LYQW01000019">
    <property type="protein sequence ID" value="OXC22914.1"/>
    <property type="molecule type" value="Genomic_DNA"/>
</dbReference>